<dbReference type="PANTHER" id="PTHR21666:SF289">
    <property type="entry name" value="L-ALA--D-GLU ENDOPEPTIDASE"/>
    <property type="match status" value="1"/>
</dbReference>
<name>A0A5J5KWB4_9MICC</name>
<dbReference type="InterPro" id="IPR016047">
    <property type="entry name" value="M23ase_b-sheet_dom"/>
</dbReference>
<feature type="signal peptide" evidence="2">
    <location>
        <begin position="1"/>
        <end position="24"/>
    </location>
</feature>
<proteinExistence type="predicted"/>
<sequence>MRPLPRFMATLTALALILPVAAPAAGTLPVLPLAPVSAADETLLADQRGTWDSPTGSEPDVAKDFQPPAKRWLSGHRGVDLTVQLNGQIRAPADGTISHVGTVVDRSTITVDHGNGLRSSFEPVDSDLKRGDTVRKGQVIGTLANGDHCFFSIRACVHWGVRLRDEYVNPLQFVGAFLPSVLLPVPD</sequence>
<dbReference type="EMBL" id="SZWF01000016">
    <property type="protein sequence ID" value="KAA9393560.1"/>
    <property type="molecule type" value="Genomic_DNA"/>
</dbReference>
<comment type="caution">
    <text evidence="4">The sequence shown here is derived from an EMBL/GenBank/DDBJ whole genome shotgun (WGS) entry which is preliminary data.</text>
</comment>
<dbReference type="AlphaFoldDB" id="A0A5J5KWB4"/>
<evidence type="ECO:0000256" key="1">
    <source>
        <dbReference type="ARBA" id="ARBA00022729"/>
    </source>
</evidence>
<organism evidence="4 5">
    <name type="scientific">Kocuria coralli</name>
    <dbReference type="NCBI Taxonomy" id="1461025"/>
    <lineage>
        <taxon>Bacteria</taxon>
        <taxon>Bacillati</taxon>
        <taxon>Actinomycetota</taxon>
        <taxon>Actinomycetes</taxon>
        <taxon>Micrococcales</taxon>
        <taxon>Micrococcaceae</taxon>
        <taxon>Kocuria</taxon>
    </lineage>
</organism>
<gene>
    <name evidence="4" type="ORF">FCK90_11245</name>
</gene>
<dbReference type="GO" id="GO:0004222">
    <property type="term" value="F:metalloendopeptidase activity"/>
    <property type="evidence" value="ECO:0007669"/>
    <property type="project" value="TreeGrafter"/>
</dbReference>
<dbReference type="RefSeq" id="WP_158034402.1">
    <property type="nucleotide sequence ID" value="NZ_ML708622.1"/>
</dbReference>
<dbReference type="InterPro" id="IPR050570">
    <property type="entry name" value="Cell_wall_metabolism_enzyme"/>
</dbReference>
<dbReference type="SUPFAM" id="SSF51261">
    <property type="entry name" value="Duplicated hybrid motif"/>
    <property type="match status" value="1"/>
</dbReference>
<protein>
    <submittedName>
        <fullName evidence="4">M23 family metallopeptidase</fullName>
    </submittedName>
</protein>
<evidence type="ECO:0000256" key="2">
    <source>
        <dbReference type="SAM" id="SignalP"/>
    </source>
</evidence>
<evidence type="ECO:0000313" key="5">
    <source>
        <dbReference type="Proteomes" id="UP000325957"/>
    </source>
</evidence>
<dbReference type="Proteomes" id="UP000325957">
    <property type="component" value="Unassembled WGS sequence"/>
</dbReference>
<feature type="chain" id="PRO_5023936572" evidence="2">
    <location>
        <begin position="25"/>
        <end position="187"/>
    </location>
</feature>
<dbReference type="OrthoDB" id="5245088at2"/>
<keyword evidence="1 2" id="KW-0732">Signal</keyword>
<dbReference type="Gene3D" id="2.70.70.10">
    <property type="entry name" value="Glucose Permease (Domain IIA)"/>
    <property type="match status" value="1"/>
</dbReference>
<dbReference type="InterPro" id="IPR011055">
    <property type="entry name" value="Dup_hybrid_motif"/>
</dbReference>
<dbReference type="Pfam" id="PF01551">
    <property type="entry name" value="Peptidase_M23"/>
    <property type="match status" value="1"/>
</dbReference>
<feature type="domain" description="M23ase beta-sheet core" evidence="3">
    <location>
        <begin position="75"/>
        <end position="170"/>
    </location>
</feature>
<evidence type="ECO:0000259" key="3">
    <source>
        <dbReference type="Pfam" id="PF01551"/>
    </source>
</evidence>
<dbReference type="CDD" id="cd12797">
    <property type="entry name" value="M23_peptidase"/>
    <property type="match status" value="1"/>
</dbReference>
<dbReference type="PANTHER" id="PTHR21666">
    <property type="entry name" value="PEPTIDASE-RELATED"/>
    <property type="match status" value="1"/>
</dbReference>
<reference evidence="4 5" key="1">
    <citation type="submission" date="2019-05" db="EMBL/GenBank/DDBJ databases">
        <title>Kocuria coralli sp. nov., a novel actinobacterium isolated from coral reef seawater.</title>
        <authorList>
            <person name="Li J."/>
        </authorList>
    </citation>
    <scope>NUCLEOTIDE SEQUENCE [LARGE SCALE GENOMIC DNA]</scope>
    <source>
        <strain evidence="4 5">SCSIO 13007</strain>
    </source>
</reference>
<accession>A0A5J5KWB4</accession>
<keyword evidence="5" id="KW-1185">Reference proteome</keyword>
<evidence type="ECO:0000313" key="4">
    <source>
        <dbReference type="EMBL" id="KAA9393560.1"/>
    </source>
</evidence>